<sequence>MTTPVLLDAHGHANLTNSGQVSLTDSEKSIPKDEEAQGTYVGTATATELSFGSDDETLRTKFYEPPDSYESKHRWDPKATWTEEEEKKLDRKLDWRIMFFACVCFFSLCLDRSNIGSALSDGFLADIGCTTADYNNGQTIFLVAFLLSELPSQLISKKIGSDRWIPIQMMVWSLVTLGNMGIKDRGSYFALRALLGIFEGGFIADTVLYLSYYYTTVQLTTRLGYFWISLTVASIAGSLLAAGILELRHHTHLAGWRWLFMIEGLLTFLIGVFAWFYLPPGPTQTAGGPFNVRGKGWFTEREEVIIVNRVLRDDPTKSDMHNRQGISLSQFKDSIIDYDLWPCYAIGIVFYLAQSTVGAYFTLTLKSLGYSTFHTNLLVIPSSIVMIINIFWLTALSKKLKERFLVSTIGAFWGIILFAVLVAIPSSTNKWGKWALLSLIVSTPYYHPITVSTVSGNSGSVRMRTVSLAVYNMMAQVGGIAAAHVYNPSDAPYYPKGNKVLLGVVILSLAVLLFSKAYYVLRNRYRAKIWDSWSPEEKHHYLQTTTDKGNKRLDFRFVH</sequence>
<dbReference type="Pfam" id="PF07690">
    <property type="entry name" value="MFS_1"/>
    <property type="match status" value="1"/>
</dbReference>
<dbReference type="PROSITE" id="PS50850">
    <property type="entry name" value="MFS"/>
    <property type="match status" value="1"/>
</dbReference>
<feature type="transmembrane region" description="Helical" evidence="7">
    <location>
        <begin position="500"/>
        <end position="521"/>
    </location>
</feature>
<dbReference type="Gene3D" id="1.20.1250.20">
    <property type="entry name" value="MFS general substrate transporter like domains"/>
    <property type="match status" value="2"/>
</dbReference>
<gene>
    <name evidence="9" type="ORF">EHS24_008459</name>
</gene>
<keyword evidence="2" id="KW-0813">Transport</keyword>
<comment type="subcellular location">
    <subcellularLocation>
        <location evidence="1">Membrane</location>
        <topology evidence="1">Multi-pass membrane protein</topology>
    </subcellularLocation>
</comment>
<feature type="transmembrane region" description="Helical" evidence="7">
    <location>
        <begin position="468"/>
        <end position="488"/>
    </location>
</feature>
<evidence type="ECO:0000256" key="6">
    <source>
        <dbReference type="SAM" id="MobiDB-lite"/>
    </source>
</evidence>
<dbReference type="GeneID" id="39593002"/>
<evidence type="ECO:0000256" key="3">
    <source>
        <dbReference type="ARBA" id="ARBA00022692"/>
    </source>
</evidence>
<feature type="transmembrane region" description="Helical" evidence="7">
    <location>
        <begin position="344"/>
        <end position="363"/>
    </location>
</feature>
<reference evidence="9 10" key="1">
    <citation type="submission" date="2018-11" db="EMBL/GenBank/DDBJ databases">
        <title>Genome sequence of Apiotrichum porosum DSM 27194.</title>
        <authorList>
            <person name="Aliyu H."/>
            <person name="Gorte O."/>
            <person name="Ochsenreither K."/>
        </authorList>
    </citation>
    <scope>NUCLEOTIDE SEQUENCE [LARGE SCALE GENOMIC DNA]</scope>
    <source>
        <strain evidence="9 10">DSM 27194</strain>
    </source>
</reference>
<evidence type="ECO:0000313" key="10">
    <source>
        <dbReference type="Proteomes" id="UP000279236"/>
    </source>
</evidence>
<feature type="domain" description="Major facilitator superfamily (MFS) profile" evidence="8">
    <location>
        <begin position="97"/>
        <end position="526"/>
    </location>
</feature>
<dbReference type="GO" id="GO:0016020">
    <property type="term" value="C:membrane"/>
    <property type="evidence" value="ECO:0007669"/>
    <property type="project" value="UniProtKB-SubCell"/>
</dbReference>
<dbReference type="EMBL" id="RSCE01000007">
    <property type="protein sequence ID" value="RSH81025.1"/>
    <property type="molecule type" value="Genomic_DNA"/>
</dbReference>
<name>A0A427XQC1_9TREE</name>
<evidence type="ECO:0000256" key="1">
    <source>
        <dbReference type="ARBA" id="ARBA00004141"/>
    </source>
</evidence>
<evidence type="ECO:0000256" key="5">
    <source>
        <dbReference type="ARBA" id="ARBA00023136"/>
    </source>
</evidence>
<keyword evidence="3 7" id="KW-0812">Transmembrane</keyword>
<comment type="caution">
    <text evidence="9">The sequence shown here is derived from an EMBL/GenBank/DDBJ whole genome shotgun (WGS) entry which is preliminary data.</text>
</comment>
<feature type="compositionally biased region" description="Polar residues" evidence="6">
    <location>
        <begin position="15"/>
        <end position="24"/>
    </location>
</feature>
<keyword evidence="4 7" id="KW-1133">Transmembrane helix</keyword>
<proteinExistence type="predicted"/>
<dbReference type="InterPro" id="IPR036259">
    <property type="entry name" value="MFS_trans_sf"/>
</dbReference>
<keyword evidence="5 7" id="KW-0472">Membrane</keyword>
<feature type="region of interest" description="Disordered" evidence="6">
    <location>
        <begin position="15"/>
        <end position="40"/>
    </location>
</feature>
<protein>
    <recommendedName>
        <fullName evidence="8">Major facilitator superfamily (MFS) profile domain-containing protein</fullName>
    </recommendedName>
</protein>
<evidence type="ECO:0000259" key="8">
    <source>
        <dbReference type="PROSITE" id="PS50850"/>
    </source>
</evidence>
<organism evidence="9 10">
    <name type="scientific">Apiotrichum porosum</name>
    <dbReference type="NCBI Taxonomy" id="105984"/>
    <lineage>
        <taxon>Eukaryota</taxon>
        <taxon>Fungi</taxon>
        <taxon>Dikarya</taxon>
        <taxon>Basidiomycota</taxon>
        <taxon>Agaricomycotina</taxon>
        <taxon>Tremellomycetes</taxon>
        <taxon>Trichosporonales</taxon>
        <taxon>Trichosporonaceae</taxon>
        <taxon>Apiotrichum</taxon>
    </lineage>
</organism>
<dbReference type="InterPro" id="IPR011701">
    <property type="entry name" value="MFS"/>
</dbReference>
<evidence type="ECO:0000313" key="9">
    <source>
        <dbReference type="EMBL" id="RSH81025.1"/>
    </source>
</evidence>
<keyword evidence="10" id="KW-1185">Reference proteome</keyword>
<evidence type="ECO:0000256" key="2">
    <source>
        <dbReference type="ARBA" id="ARBA00022448"/>
    </source>
</evidence>
<dbReference type="InterPro" id="IPR020846">
    <property type="entry name" value="MFS_dom"/>
</dbReference>
<dbReference type="GO" id="GO:0022857">
    <property type="term" value="F:transmembrane transporter activity"/>
    <property type="evidence" value="ECO:0007669"/>
    <property type="project" value="InterPro"/>
</dbReference>
<dbReference type="RefSeq" id="XP_028475744.1">
    <property type="nucleotide sequence ID" value="XM_028623770.1"/>
</dbReference>
<evidence type="ECO:0000256" key="7">
    <source>
        <dbReference type="SAM" id="Phobius"/>
    </source>
</evidence>
<dbReference type="SUPFAM" id="SSF103473">
    <property type="entry name" value="MFS general substrate transporter"/>
    <property type="match status" value="1"/>
</dbReference>
<dbReference type="FunFam" id="1.20.1250.20:FF:000106">
    <property type="entry name" value="MFS transporter, putative"/>
    <property type="match status" value="1"/>
</dbReference>
<feature type="transmembrane region" description="Helical" evidence="7">
    <location>
        <begin position="257"/>
        <end position="278"/>
    </location>
</feature>
<feature type="transmembrane region" description="Helical" evidence="7">
    <location>
        <begin position="224"/>
        <end position="245"/>
    </location>
</feature>
<dbReference type="OrthoDB" id="1935484at2759"/>
<feature type="transmembrane region" description="Helical" evidence="7">
    <location>
        <begin position="404"/>
        <end position="424"/>
    </location>
</feature>
<dbReference type="Proteomes" id="UP000279236">
    <property type="component" value="Unassembled WGS sequence"/>
</dbReference>
<dbReference type="PANTHER" id="PTHR43791:SF65">
    <property type="entry name" value="MAJOR FACILITATOR SUPERFAMILY (MFS) PROFILE DOMAIN-CONTAINING PROTEIN-RELATED"/>
    <property type="match status" value="1"/>
</dbReference>
<feature type="transmembrane region" description="Helical" evidence="7">
    <location>
        <begin position="189"/>
        <end position="212"/>
    </location>
</feature>
<feature type="transmembrane region" description="Helical" evidence="7">
    <location>
        <begin position="375"/>
        <end position="392"/>
    </location>
</feature>
<dbReference type="AlphaFoldDB" id="A0A427XQC1"/>
<accession>A0A427XQC1</accession>
<dbReference type="PANTHER" id="PTHR43791">
    <property type="entry name" value="PERMEASE-RELATED"/>
    <property type="match status" value="1"/>
</dbReference>
<evidence type="ECO:0000256" key="4">
    <source>
        <dbReference type="ARBA" id="ARBA00022989"/>
    </source>
</evidence>
<feature type="compositionally biased region" description="Basic and acidic residues" evidence="6">
    <location>
        <begin position="25"/>
        <end position="35"/>
    </location>
</feature>